<protein>
    <submittedName>
        <fullName evidence="3">Zn-dependent peptidase ImmA, M78 family</fullName>
    </submittedName>
</protein>
<evidence type="ECO:0000256" key="1">
    <source>
        <dbReference type="ARBA" id="ARBA00007227"/>
    </source>
</evidence>
<dbReference type="RefSeq" id="WP_089412115.1">
    <property type="nucleotide sequence ID" value="NZ_FZQA01000003.1"/>
</dbReference>
<name>A0A239PSI5_9PROT</name>
<evidence type="ECO:0000313" key="4">
    <source>
        <dbReference type="Proteomes" id="UP000198346"/>
    </source>
</evidence>
<dbReference type="GO" id="GO:0003677">
    <property type="term" value="F:DNA binding"/>
    <property type="evidence" value="ECO:0007669"/>
    <property type="project" value="InterPro"/>
</dbReference>
<dbReference type="PANTHER" id="PTHR43236:SF2">
    <property type="entry name" value="BLL0069 PROTEIN"/>
    <property type="match status" value="1"/>
</dbReference>
<dbReference type="SUPFAM" id="SSF47413">
    <property type="entry name" value="lambda repressor-like DNA-binding domains"/>
    <property type="match status" value="1"/>
</dbReference>
<proteinExistence type="inferred from homology"/>
<dbReference type="InterPro" id="IPR052345">
    <property type="entry name" value="Rad_response_metalloprotease"/>
</dbReference>
<dbReference type="Proteomes" id="UP000198346">
    <property type="component" value="Unassembled WGS sequence"/>
</dbReference>
<dbReference type="Pfam" id="PF06114">
    <property type="entry name" value="Peptidase_M78"/>
    <property type="match status" value="1"/>
</dbReference>
<sequence length="392" mass="44848">MARAKTVIGVQASILRWARETANLSIGDVAKRLKKPEAVIEAWEAGEKSPTYPQLERLAYDLYKRPLALFFLPAPPDEPRAQTEFRSLPTDDLLSLDRDTIFLIRRARAFRFALEELYAKHSPVERPIWKEIVLSEASPLESQAQAIRSSLGVSLEEQRDWPSPDHALKEWRRAIEARGVFVFKHAFKQRDISGFCLVDDEFPLIMVNNSTTKTRQIFSLLHELAHVLFHRSGISVFDDIRIESLPAQDRAIEKFCNAIAAEILVPLQDFRVATARWAPQAASDEQYEELAKRYHVSRAVILRRFLDEGRVTRQFYRRKAEEWDSQRSQSAGEGGNYYATQGAYLSETFVREVFSRYAKRLLSRDEAAELIGVAPKNLSKLEDQILKGAQAA</sequence>
<dbReference type="InterPro" id="IPR010359">
    <property type="entry name" value="IrrE_HExxH"/>
</dbReference>
<dbReference type="PANTHER" id="PTHR43236">
    <property type="entry name" value="ANTITOXIN HIGA1"/>
    <property type="match status" value="1"/>
</dbReference>
<dbReference type="Gene3D" id="1.10.260.40">
    <property type="entry name" value="lambda repressor-like DNA-binding domains"/>
    <property type="match status" value="1"/>
</dbReference>
<gene>
    <name evidence="3" type="ORF">SAMN06297382_1633</name>
</gene>
<dbReference type="AlphaFoldDB" id="A0A239PSI5"/>
<reference evidence="3 4" key="1">
    <citation type="submission" date="2017-07" db="EMBL/GenBank/DDBJ databases">
        <authorList>
            <person name="Sun Z.S."/>
            <person name="Albrecht U."/>
            <person name="Echele G."/>
            <person name="Lee C.C."/>
        </authorList>
    </citation>
    <scope>NUCLEOTIDE SEQUENCE [LARGE SCALE GENOMIC DNA]</scope>
    <source>
        <strain evidence="3 4">CGMCC 1.12710</strain>
    </source>
</reference>
<keyword evidence="4" id="KW-1185">Reference proteome</keyword>
<dbReference type="InterPro" id="IPR010982">
    <property type="entry name" value="Lambda_DNA-bd_dom_sf"/>
</dbReference>
<dbReference type="Pfam" id="PF13560">
    <property type="entry name" value="HTH_31"/>
    <property type="match status" value="1"/>
</dbReference>
<dbReference type="InterPro" id="IPR001387">
    <property type="entry name" value="Cro/C1-type_HTH"/>
</dbReference>
<evidence type="ECO:0000313" key="3">
    <source>
        <dbReference type="EMBL" id="SNT73235.1"/>
    </source>
</evidence>
<comment type="similarity">
    <text evidence="1">Belongs to the short-chain fatty acyl-CoA assimilation regulator (ScfR) family.</text>
</comment>
<dbReference type="OrthoDB" id="9794834at2"/>
<dbReference type="PROSITE" id="PS50943">
    <property type="entry name" value="HTH_CROC1"/>
    <property type="match status" value="1"/>
</dbReference>
<dbReference type="Gene3D" id="1.10.10.2910">
    <property type="match status" value="1"/>
</dbReference>
<organism evidence="3 4">
    <name type="scientific">Amphiplicatus metriothermophilus</name>
    <dbReference type="NCBI Taxonomy" id="1519374"/>
    <lineage>
        <taxon>Bacteria</taxon>
        <taxon>Pseudomonadati</taxon>
        <taxon>Pseudomonadota</taxon>
        <taxon>Alphaproteobacteria</taxon>
        <taxon>Parvularculales</taxon>
        <taxon>Parvularculaceae</taxon>
        <taxon>Amphiplicatus</taxon>
    </lineage>
</organism>
<accession>A0A239PSI5</accession>
<dbReference type="EMBL" id="FZQA01000003">
    <property type="protein sequence ID" value="SNT73235.1"/>
    <property type="molecule type" value="Genomic_DNA"/>
</dbReference>
<dbReference type="SMART" id="SM00530">
    <property type="entry name" value="HTH_XRE"/>
    <property type="match status" value="1"/>
</dbReference>
<evidence type="ECO:0000259" key="2">
    <source>
        <dbReference type="PROSITE" id="PS50943"/>
    </source>
</evidence>
<feature type="domain" description="HTH cro/C1-type" evidence="2">
    <location>
        <begin position="15"/>
        <end position="70"/>
    </location>
</feature>
<dbReference type="CDD" id="cd00093">
    <property type="entry name" value="HTH_XRE"/>
    <property type="match status" value="1"/>
</dbReference>